<dbReference type="EMBL" id="GFTR01000339">
    <property type="protein sequence ID" value="JAW16087.1"/>
    <property type="molecule type" value="Transcribed_RNA"/>
</dbReference>
<keyword evidence="1" id="KW-0812">Transmembrane</keyword>
<evidence type="ECO:0000313" key="2">
    <source>
        <dbReference type="EMBL" id="JAW16087.1"/>
    </source>
</evidence>
<proteinExistence type="predicted"/>
<keyword evidence="1" id="KW-1133">Transmembrane helix</keyword>
<sequence length="71" mass="8304">MQFKLIFKFFHLLLGSLAIILSSLVNIVRFFNNFVACEMSIVGQLSSKLDNSVYLFIVRFHRCKERLVSFN</sequence>
<dbReference type="AlphaFoldDB" id="A0A224XU62"/>
<reference evidence="2" key="1">
    <citation type="journal article" date="2018" name="PLoS Negl. Trop. Dis.">
        <title>An insight into the salivary gland and fat body transcriptome of Panstrongylus lignarius (Hemiptera: Heteroptera), the main vector of Chagas disease in Peru.</title>
        <authorList>
            <person name="Nevoa J.C."/>
            <person name="Mendes M.T."/>
            <person name="da Silva M.V."/>
            <person name="Soares S.C."/>
            <person name="Oliveira C.J.F."/>
            <person name="Ribeiro J.M.C."/>
        </authorList>
    </citation>
    <scope>NUCLEOTIDE SEQUENCE</scope>
</reference>
<keyword evidence="1" id="KW-0472">Membrane</keyword>
<name>A0A224XU62_9HEMI</name>
<accession>A0A224XU62</accession>
<feature type="transmembrane region" description="Helical" evidence="1">
    <location>
        <begin position="12"/>
        <end position="31"/>
    </location>
</feature>
<evidence type="ECO:0000256" key="1">
    <source>
        <dbReference type="SAM" id="Phobius"/>
    </source>
</evidence>
<protein>
    <submittedName>
        <fullName evidence="2">Putative secreted protein</fullName>
    </submittedName>
</protein>
<organism evidence="2">
    <name type="scientific">Panstrongylus lignarius</name>
    <dbReference type="NCBI Taxonomy" id="156445"/>
    <lineage>
        <taxon>Eukaryota</taxon>
        <taxon>Metazoa</taxon>
        <taxon>Ecdysozoa</taxon>
        <taxon>Arthropoda</taxon>
        <taxon>Hexapoda</taxon>
        <taxon>Insecta</taxon>
        <taxon>Pterygota</taxon>
        <taxon>Neoptera</taxon>
        <taxon>Paraneoptera</taxon>
        <taxon>Hemiptera</taxon>
        <taxon>Heteroptera</taxon>
        <taxon>Panheteroptera</taxon>
        <taxon>Cimicomorpha</taxon>
        <taxon>Reduviidae</taxon>
        <taxon>Triatominae</taxon>
        <taxon>Panstrongylus</taxon>
    </lineage>
</organism>